<dbReference type="PANTHER" id="PTHR43586">
    <property type="entry name" value="CYSTEINE DESULFURASE"/>
    <property type="match status" value="1"/>
</dbReference>
<dbReference type="EMBL" id="QEEX01000002">
    <property type="protein sequence ID" value="PWB96018.1"/>
    <property type="molecule type" value="Genomic_DNA"/>
</dbReference>
<dbReference type="RefSeq" id="WP_108998290.1">
    <property type="nucleotide sequence ID" value="NZ_QEEX01000002.1"/>
</dbReference>
<dbReference type="InterPro" id="IPR015424">
    <property type="entry name" value="PyrdxlP-dep_Trfase"/>
</dbReference>
<name>A0A2U1SWP4_9MICO</name>
<dbReference type="PANTHER" id="PTHR43586:SF24">
    <property type="entry name" value="BLR4730 PROTEIN"/>
    <property type="match status" value="1"/>
</dbReference>
<feature type="domain" description="Aminotransferase class V" evidence="1">
    <location>
        <begin position="37"/>
        <end position="401"/>
    </location>
</feature>
<accession>A0A2U1SWP4</accession>
<dbReference type="AlphaFoldDB" id="A0A2U1SWP4"/>
<dbReference type="InterPro" id="IPR015421">
    <property type="entry name" value="PyrdxlP-dep_Trfase_major"/>
</dbReference>
<dbReference type="Gene3D" id="3.90.1150.10">
    <property type="entry name" value="Aspartate Aminotransferase, domain 1"/>
    <property type="match status" value="1"/>
</dbReference>
<sequence>MAFGELLADSGDRSAADAVIDVAAERARTLGTRTRHYFNSAGAGLASSGVMSGMIDHLRKEEQGGAYEAAALVADDLNAIYVHAAQLLGCDTDEISLHDAATTGLRVVFDALRLGAGDTVIAPRSSYVSQALRLLTLEKVDGVTLRIIENAPDGTVDLVDLEAALIAAPGAVISAVHVPTSSGLVEPVAEIGVLAQRHGAVYVLDATQSVGQIDIDVRAIGCDVLVATGRKFLRGPRGTAFNYVRRGFLETLKPWAPDVRGSEWSGETEWVTPVAARSLETWEAAIAGRIGLGLAIREALERGMPATESFIAEGAARLRAAFAEIDGVTVVDPPAATAGIVTFTVDGMHARDVSKELRARRIDTIAIPASHAQWDLGARGIDAVVRASVHVYNDQSDFDAFIDAVTDIAETQRGAAA</sequence>
<keyword evidence="3" id="KW-1185">Reference proteome</keyword>
<dbReference type="InterPro" id="IPR000192">
    <property type="entry name" value="Aminotrans_V_dom"/>
</dbReference>
<comment type="caution">
    <text evidence="2">The sequence shown here is derived from an EMBL/GenBank/DDBJ whole genome shotgun (WGS) entry which is preliminary data.</text>
</comment>
<organism evidence="2 3">
    <name type="scientific">Homoserinimonas hongtaonis</name>
    <dbReference type="NCBI Taxonomy" id="2079791"/>
    <lineage>
        <taxon>Bacteria</taxon>
        <taxon>Bacillati</taxon>
        <taxon>Actinomycetota</taxon>
        <taxon>Actinomycetes</taxon>
        <taxon>Micrococcales</taxon>
        <taxon>Microbacteriaceae</taxon>
        <taxon>Homoserinimonas</taxon>
    </lineage>
</organism>
<dbReference type="GO" id="GO:0008483">
    <property type="term" value="F:transaminase activity"/>
    <property type="evidence" value="ECO:0007669"/>
    <property type="project" value="UniProtKB-KW"/>
</dbReference>
<protein>
    <submittedName>
        <fullName evidence="2">Aminotransferase</fullName>
    </submittedName>
</protein>
<keyword evidence="2" id="KW-0808">Transferase</keyword>
<dbReference type="Gene3D" id="3.40.640.10">
    <property type="entry name" value="Type I PLP-dependent aspartate aminotransferase-like (Major domain)"/>
    <property type="match status" value="1"/>
</dbReference>
<proteinExistence type="predicted"/>
<dbReference type="Proteomes" id="UP000244978">
    <property type="component" value="Unassembled WGS sequence"/>
</dbReference>
<gene>
    <name evidence="2" type="ORF">DF220_11505</name>
</gene>
<reference evidence="3" key="1">
    <citation type="submission" date="2018-04" db="EMBL/GenBank/DDBJ databases">
        <authorList>
            <person name="Liu S."/>
            <person name="Wang Z."/>
            <person name="Li J."/>
        </authorList>
    </citation>
    <scope>NUCLEOTIDE SEQUENCE [LARGE SCALE GENOMIC DNA]</scope>
    <source>
        <strain evidence="3">S1194</strain>
    </source>
</reference>
<evidence type="ECO:0000313" key="3">
    <source>
        <dbReference type="Proteomes" id="UP000244978"/>
    </source>
</evidence>
<keyword evidence="2" id="KW-0032">Aminotransferase</keyword>
<evidence type="ECO:0000259" key="1">
    <source>
        <dbReference type="Pfam" id="PF00266"/>
    </source>
</evidence>
<evidence type="ECO:0000313" key="2">
    <source>
        <dbReference type="EMBL" id="PWB96018.1"/>
    </source>
</evidence>
<dbReference type="Pfam" id="PF00266">
    <property type="entry name" value="Aminotran_5"/>
    <property type="match status" value="1"/>
</dbReference>
<dbReference type="SUPFAM" id="SSF53383">
    <property type="entry name" value="PLP-dependent transferases"/>
    <property type="match status" value="1"/>
</dbReference>
<dbReference type="InterPro" id="IPR015422">
    <property type="entry name" value="PyrdxlP-dep_Trfase_small"/>
</dbReference>